<accession>A0A7K3M306</accession>
<feature type="transmembrane region" description="Helical" evidence="2">
    <location>
        <begin position="67"/>
        <end position="85"/>
    </location>
</feature>
<evidence type="ECO:0000256" key="2">
    <source>
        <dbReference type="SAM" id="Phobius"/>
    </source>
</evidence>
<dbReference type="RefSeq" id="WP_162450311.1">
    <property type="nucleotide sequence ID" value="NZ_WLZY01000003.1"/>
</dbReference>
<sequence length="203" mass="21922">MSGTTPGGGPKREPEQDPFSQPDEHAAQAPPPWRENQPPSWPGEDSGAPLNQPVQPTPKPIITAAKLMYVGALLSLIGGVFAILGRDAVREEAIRQDPDATASDIDAFVNTFTGFMVVVALFAVALWLWMASANKKGRSWARIVATILGGLNILFGLWGLTGGAFDIGTLINLISPVLAAVILYLLYRPESSEYYRQMSAKRF</sequence>
<keyword evidence="4" id="KW-1185">Reference proteome</keyword>
<dbReference type="AlphaFoldDB" id="A0A7K3M306"/>
<evidence type="ECO:0000256" key="1">
    <source>
        <dbReference type="SAM" id="MobiDB-lite"/>
    </source>
</evidence>
<comment type="caution">
    <text evidence="3">The sequence shown here is derived from an EMBL/GenBank/DDBJ whole genome shotgun (WGS) entry which is preliminary data.</text>
</comment>
<dbReference type="EMBL" id="WLZY01000003">
    <property type="protein sequence ID" value="NDL57625.1"/>
    <property type="molecule type" value="Genomic_DNA"/>
</dbReference>
<evidence type="ECO:0000313" key="3">
    <source>
        <dbReference type="EMBL" id="NDL57625.1"/>
    </source>
</evidence>
<reference evidence="3 4" key="1">
    <citation type="submission" date="2019-11" db="EMBL/GenBank/DDBJ databases">
        <authorList>
            <person name="Li X.-J."/>
            <person name="Feng X.-M."/>
        </authorList>
    </citation>
    <scope>NUCLEOTIDE SEQUENCE [LARGE SCALE GENOMIC DNA]</scope>
    <source>
        <strain evidence="3 4">XMNu-373</strain>
    </source>
</reference>
<feature type="transmembrane region" description="Helical" evidence="2">
    <location>
        <begin position="167"/>
        <end position="187"/>
    </location>
</feature>
<feature type="transmembrane region" description="Helical" evidence="2">
    <location>
        <begin position="105"/>
        <end position="128"/>
    </location>
</feature>
<keyword evidence="2" id="KW-0472">Membrane</keyword>
<feature type="region of interest" description="Disordered" evidence="1">
    <location>
        <begin position="1"/>
        <end position="55"/>
    </location>
</feature>
<keyword evidence="2" id="KW-0812">Transmembrane</keyword>
<keyword evidence="2" id="KW-1133">Transmembrane helix</keyword>
<gene>
    <name evidence="3" type="ORF">F7O44_11115</name>
</gene>
<evidence type="ECO:0000313" key="4">
    <source>
        <dbReference type="Proteomes" id="UP000460435"/>
    </source>
</evidence>
<proteinExistence type="predicted"/>
<feature type="transmembrane region" description="Helical" evidence="2">
    <location>
        <begin position="140"/>
        <end position="161"/>
    </location>
</feature>
<protein>
    <submittedName>
        <fullName evidence="3">Uncharacterized protein</fullName>
    </submittedName>
</protein>
<dbReference type="Proteomes" id="UP000460435">
    <property type="component" value="Unassembled WGS sequence"/>
</dbReference>
<name>A0A7K3M306_9ACTN</name>
<organism evidence="3 4">
    <name type="scientific">Phytoactinopolyspora mesophila</name>
    <dbReference type="NCBI Taxonomy" id="2650750"/>
    <lineage>
        <taxon>Bacteria</taxon>
        <taxon>Bacillati</taxon>
        <taxon>Actinomycetota</taxon>
        <taxon>Actinomycetes</taxon>
        <taxon>Jiangellales</taxon>
        <taxon>Jiangellaceae</taxon>
        <taxon>Phytoactinopolyspora</taxon>
    </lineage>
</organism>